<dbReference type="Gene3D" id="3.30.160.150">
    <property type="entry name" value="Lipoprotein like domain"/>
    <property type="match status" value="1"/>
</dbReference>
<evidence type="ECO:0000313" key="1">
    <source>
        <dbReference type="EMBL" id="MBP1851860.1"/>
    </source>
</evidence>
<keyword evidence="1" id="KW-0449">Lipoprotein</keyword>
<sequence length="173" mass="18593">MSSSSLDRPARRAFLGLIFASAALMGSCQVRPLLDQSSGTAQKLAAIAYSPAKDRVSQEVRNRLIFLTAGGEGEPANPEYIVDLSVKSQSIGVLLDQSSDDPSAGRIVVNADYSLKRASDGMVLRVGHRQSVALADFSKQEFAKLRAVRDGEDRAARQVAELIRADLATFLGR</sequence>
<comment type="caution">
    <text evidence="1">The sequence shown here is derived from an EMBL/GenBank/DDBJ whole genome shotgun (WGS) entry which is preliminary data.</text>
</comment>
<proteinExistence type="predicted"/>
<dbReference type="Proteomes" id="UP000759443">
    <property type="component" value="Unassembled WGS sequence"/>
</dbReference>
<evidence type="ECO:0000313" key="2">
    <source>
        <dbReference type="Proteomes" id="UP000759443"/>
    </source>
</evidence>
<protein>
    <submittedName>
        <fullName evidence="1">LPS-assembly lipoprotein</fullName>
    </submittedName>
</protein>
<dbReference type="RefSeq" id="WP_245224166.1">
    <property type="nucleotide sequence ID" value="NZ_JAGGJU010000009.1"/>
</dbReference>
<dbReference type="EMBL" id="JAGGJU010000009">
    <property type="protein sequence ID" value="MBP1851860.1"/>
    <property type="molecule type" value="Genomic_DNA"/>
</dbReference>
<organism evidence="1 2">
    <name type="scientific">Rhizobium halophytocola</name>
    <dbReference type="NCBI Taxonomy" id="735519"/>
    <lineage>
        <taxon>Bacteria</taxon>
        <taxon>Pseudomonadati</taxon>
        <taxon>Pseudomonadota</taxon>
        <taxon>Alphaproteobacteria</taxon>
        <taxon>Hyphomicrobiales</taxon>
        <taxon>Rhizobiaceae</taxon>
        <taxon>Rhizobium/Agrobacterium group</taxon>
        <taxon>Rhizobium</taxon>
    </lineage>
</organism>
<accession>A0ABS4E1N9</accession>
<gene>
    <name evidence="1" type="ORF">J2Z17_003312</name>
</gene>
<keyword evidence="2" id="KW-1185">Reference proteome</keyword>
<name>A0ABS4E1N9_9HYPH</name>
<reference evidence="1 2" key="1">
    <citation type="submission" date="2021-03" db="EMBL/GenBank/DDBJ databases">
        <title>Genomic Encyclopedia of Type Strains, Phase IV (KMG-IV): sequencing the most valuable type-strain genomes for metagenomic binning, comparative biology and taxonomic classification.</title>
        <authorList>
            <person name="Goeker M."/>
        </authorList>
    </citation>
    <scope>NUCLEOTIDE SEQUENCE [LARGE SCALE GENOMIC DNA]</scope>
    <source>
        <strain evidence="1 2">DSM 21600</strain>
    </source>
</reference>